<reference evidence="1 2" key="1">
    <citation type="submission" date="2021-06" db="EMBL/GenBank/DDBJ databases">
        <title>Caerostris extrusa draft genome.</title>
        <authorList>
            <person name="Kono N."/>
            <person name="Arakawa K."/>
        </authorList>
    </citation>
    <scope>NUCLEOTIDE SEQUENCE [LARGE SCALE GENOMIC DNA]</scope>
</reference>
<organism evidence="1 2">
    <name type="scientific">Caerostris extrusa</name>
    <name type="common">Bark spider</name>
    <name type="synonym">Caerostris bankana</name>
    <dbReference type="NCBI Taxonomy" id="172846"/>
    <lineage>
        <taxon>Eukaryota</taxon>
        <taxon>Metazoa</taxon>
        <taxon>Ecdysozoa</taxon>
        <taxon>Arthropoda</taxon>
        <taxon>Chelicerata</taxon>
        <taxon>Arachnida</taxon>
        <taxon>Araneae</taxon>
        <taxon>Araneomorphae</taxon>
        <taxon>Entelegynae</taxon>
        <taxon>Araneoidea</taxon>
        <taxon>Araneidae</taxon>
        <taxon>Caerostris</taxon>
    </lineage>
</organism>
<name>A0AAV4MSK7_CAEEX</name>
<gene>
    <name evidence="1" type="ORF">CEXT_470141</name>
</gene>
<evidence type="ECO:0000313" key="2">
    <source>
        <dbReference type="Proteomes" id="UP001054945"/>
    </source>
</evidence>
<protein>
    <submittedName>
        <fullName evidence="1">Uncharacterized protein</fullName>
    </submittedName>
</protein>
<sequence>MHFVHCDALCIRSAIYPGTVASVLNVKFVWKVSAFPFTAAAVIQSDGNTNPNQYPDRTPHRYWSFGINSVAHTQVIEYFVIDHHSDKMQCLHLNGFHLRLR</sequence>
<comment type="caution">
    <text evidence="1">The sequence shown here is derived from an EMBL/GenBank/DDBJ whole genome shotgun (WGS) entry which is preliminary data.</text>
</comment>
<accession>A0AAV4MSK7</accession>
<proteinExistence type="predicted"/>
<dbReference type="EMBL" id="BPLR01020066">
    <property type="protein sequence ID" value="GIX74411.1"/>
    <property type="molecule type" value="Genomic_DNA"/>
</dbReference>
<dbReference type="AlphaFoldDB" id="A0AAV4MSK7"/>
<evidence type="ECO:0000313" key="1">
    <source>
        <dbReference type="EMBL" id="GIX74411.1"/>
    </source>
</evidence>
<dbReference type="Proteomes" id="UP001054945">
    <property type="component" value="Unassembled WGS sequence"/>
</dbReference>
<keyword evidence="2" id="KW-1185">Reference proteome</keyword>